<dbReference type="NCBIfam" id="NF005155">
    <property type="entry name" value="PRK06635.1-4"/>
    <property type="match status" value="1"/>
</dbReference>
<dbReference type="PROSITE" id="PS00324">
    <property type="entry name" value="ASPARTOKINASE"/>
    <property type="match status" value="1"/>
</dbReference>
<dbReference type="KEGG" id="wms:ID128_06140"/>
<evidence type="ECO:0000256" key="14">
    <source>
        <dbReference type="ARBA" id="ARBA00047872"/>
    </source>
</evidence>
<dbReference type="InterPro" id="IPR054352">
    <property type="entry name" value="ACT_Aspartokinase"/>
</dbReference>
<dbReference type="PANTHER" id="PTHR21499:SF3">
    <property type="entry name" value="ASPARTOKINASE"/>
    <property type="match status" value="1"/>
</dbReference>
<comment type="pathway">
    <text evidence="2 17">Amino-acid biosynthesis; L-methionine biosynthesis via de novo pathway; L-homoserine from L-aspartate: step 1/3.</text>
</comment>
<dbReference type="UniPathway" id="UPA00051">
    <property type="reaction ID" value="UER00462"/>
</dbReference>
<organism evidence="20 21">
    <name type="scientific">Candidatus Wolbachia massiliensis</name>
    <dbReference type="NCBI Taxonomy" id="1845000"/>
    <lineage>
        <taxon>Bacteria</taxon>
        <taxon>Pseudomonadati</taxon>
        <taxon>Pseudomonadota</taxon>
        <taxon>Alphaproteobacteria</taxon>
        <taxon>Rickettsiales</taxon>
        <taxon>Anaplasmataceae</taxon>
        <taxon>Wolbachieae</taxon>
        <taxon>Wolbachia</taxon>
    </lineage>
</organism>
<dbReference type="Pfam" id="PF22468">
    <property type="entry name" value="ACT_9"/>
    <property type="match status" value="1"/>
</dbReference>
<gene>
    <name evidence="20" type="ORF">ID128_06140</name>
</gene>
<feature type="binding site" evidence="15">
    <location>
        <position position="180"/>
    </location>
    <ligand>
        <name>ATP</name>
        <dbReference type="ChEBI" id="CHEBI:30616"/>
    </ligand>
</feature>
<evidence type="ECO:0000256" key="12">
    <source>
        <dbReference type="ARBA" id="ARBA00022915"/>
    </source>
</evidence>
<evidence type="ECO:0000256" key="1">
    <source>
        <dbReference type="ARBA" id="ARBA00004766"/>
    </source>
</evidence>
<keyword evidence="8 16" id="KW-0808">Transferase</keyword>
<protein>
    <recommendedName>
        <fullName evidence="6 16">Aspartokinase</fullName>
        <ecNumber evidence="5 16">2.7.2.4</ecNumber>
    </recommendedName>
</protein>
<dbReference type="GO" id="GO:0004072">
    <property type="term" value="F:aspartate kinase activity"/>
    <property type="evidence" value="ECO:0007669"/>
    <property type="project" value="UniProtKB-EC"/>
</dbReference>
<evidence type="ECO:0000256" key="16">
    <source>
        <dbReference type="RuleBase" id="RU003448"/>
    </source>
</evidence>
<keyword evidence="9 15" id="KW-0547">Nucleotide-binding</keyword>
<dbReference type="GO" id="GO:0005524">
    <property type="term" value="F:ATP binding"/>
    <property type="evidence" value="ECO:0007669"/>
    <property type="project" value="UniProtKB-KW"/>
</dbReference>
<sequence length="392" mass="43102">MDNIIVKKFGGTSLIDLNRVANLIKKDVEKGCNVVAVVSAVAGFTDRMAFQARQISNLNCKQELSEYDVILSAGEQISCGLLAITLQSIGVNAKSWLAWQLPIVTDDLYSESKIKTIKTDHLKRSFAEGYTVAIIAGFQGIHDNRVTTFGRGGSDISAVALAVAFNVRVCEIFTDIDGIYTADPKIVPKAHKLKSISYNEMLEMSLSGAKILHNRSVQLAMKHNIKVQVLSTFKEVEGTAVLHEKDVLERYTITGITYSTNEALVTFTNLTNTLCTLKDIAGTNIKIDMINGSSFVMSEFDVDLMKELLNKNDGYVVNNNVAKISIIGIGVMSNPEVMHRMLKVFSEKKIEMLAITASEIKISIIVQKECAEALVRDLHTELMCSTTAVCYT</sequence>
<dbReference type="InterPro" id="IPR005260">
    <property type="entry name" value="Asp_kin_monofn"/>
</dbReference>
<evidence type="ECO:0000256" key="6">
    <source>
        <dbReference type="ARBA" id="ARBA00016273"/>
    </source>
</evidence>
<evidence type="ECO:0000313" key="20">
    <source>
        <dbReference type="EMBL" id="QOD38879.1"/>
    </source>
</evidence>
<feature type="domain" description="Aspartate/glutamate/uridylate kinase" evidence="18">
    <location>
        <begin position="3"/>
        <end position="231"/>
    </location>
</feature>
<keyword evidence="11 15" id="KW-0067">ATP-binding</keyword>
<dbReference type="InterPro" id="IPR041740">
    <property type="entry name" value="AKii-LysC-BS"/>
</dbReference>
<dbReference type="RefSeq" id="WP_191111627.1">
    <property type="nucleotide sequence ID" value="NZ_CP061738.1"/>
</dbReference>
<dbReference type="Gene3D" id="3.30.2130.10">
    <property type="entry name" value="VC0802-like"/>
    <property type="match status" value="1"/>
</dbReference>
<keyword evidence="13" id="KW-0457">Lysine biosynthesis</keyword>
<dbReference type="GO" id="GO:0009090">
    <property type="term" value="P:homoserine biosynthetic process"/>
    <property type="evidence" value="ECO:0007669"/>
    <property type="project" value="TreeGrafter"/>
</dbReference>
<dbReference type="CDD" id="cd04923">
    <property type="entry name" value="ACT_AK-LysC-DapG-like_2"/>
    <property type="match status" value="1"/>
</dbReference>
<dbReference type="GO" id="GO:0019877">
    <property type="term" value="P:diaminopimelate biosynthetic process"/>
    <property type="evidence" value="ECO:0007669"/>
    <property type="project" value="UniProtKB-KW"/>
</dbReference>
<dbReference type="SUPFAM" id="SSF53633">
    <property type="entry name" value="Carbamate kinase-like"/>
    <property type="match status" value="1"/>
</dbReference>
<dbReference type="NCBIfam" id="TIGR00657">
    <property type="entry name" value="asp_kinases"/>
    <property type="match status" value="1"/>
</dbReference>
<dbReference type="Pfam" id="PF00696">
    <property type="entry name" value="AA_kinase"/>
    <property type="match status" value="1"/>
</dbReference>
<dbReference type="InterPro" id="IPR045865">
    <property type="entry name" value="ACT-like_dom_sf"/>
</dbReference>
<feature type="binding site" evidence="15">
    <location>
        <begin position="8"/>
        <end position="11"/>
    </location>
    <ligand>
        <name>ATP</name>
        <dbReference type="ChEBI" id="CHEBI:30616"/>
    </ligand>
</feature>
<accession>A0A7M3U394</accession>
<dbReference type="GO" id="GO:0009088">
    <property type="term" value="P:threonine biosynthetic process"/>
    <property type="evidence" value="ECO:0007669"/>
    <property type="project" value="UniProtKB-UniPathway"/>
</dbReference>
<evidence type="ECO:0000256" key="13">
    <source>
        <dbReference type="ARBA" id="ARBA00023154"/>
    </source>
</evidence>
<dbReference type="Gene3D" id="3.40.1160.10">
    <property type="entry name" value="Acetylglutamate kinase-like"/>
    <property type="match status" value="1"/>
</dbReference>
<keyword evidence="7 17" id="KW-0028">Amino-acid biosynthesis</keyword>
<reference evidence="20 21" key="1">
    <citation type="submission" date="2020-09" db="EMBL/GenBank/DDBJ databases">
        <title>An Earliest Endosymbiont, Wolbachia massiliensis sp. nov., Strain PL13 From the Bed Bug (Cimex hemipterius), Type strain of a New supergroup T.</title>
        <authorList>
            <person name="Laidoudi Y."/>
            <person name="Levasseur A."/>
            <person name="Medkour H."/>
            <person name="Maaloum M."/>
            <person name="BenKhedher M."/>
            <person name="Sambou M."/>
            <person name="Bassene H."/>
            <person name="Davoust B."/>
            <person name="Fenollar F."/>
            <person name="Raoult D."/>
            <person name="Mediannikov O."/>
        </authorList>
    </citation>
    <scope>NUCLEOTIDE SEQUENCE [LARGE SCALE GENOMIC DNA]</scope>
    <source>
        <strain evidence="20 21">PL13</strain>
    </source>
</reference>
<evidence type="ECO:0000313" key="21">
    <source>
        <dbReference type="Proteomes" id="UP000516514"/>
    </source>
</evidence>
<evidence type="ECO:0000256" key="2">
    <source>
        <dbReference type="ARBA" id="ARBA00004986"/>
    </source>
</evidence>
<dbReference type="InterPro" id="IPR018042">
    <property type="entry name" value="Aspartate_kinase_CS"/>
</dbReference>
<dbReference type="PANTHER" id="PTHR21499">
    <property type="entry name" value="ASPARTATE KINASE"/>
    <property type="match status" value="1"/>
</dbReference>
<comment type="pathway">
    <text evidence="1 17">Amino-acid biosynthesis; L-lysine biosynthesis via DAP pathway; (S)-tetrahydrodipicolinate from L-aspartate: step 1/4.</text>
</comment>
<feature type="binding site" evidence="15">
    <location>
        <position position="45"/>
    </location>
    <ligand>
        <name>substrate</name>
    </ligand>
</feature>
<evidence type="ECO:0000256" key="5">
    <source>
        <dbReference type="ARBA" id="ARBA00013059"/>
    </source>
</evidence>
<feature type="binding site" evidence="15">
    <location>
        <begin position="174"/>
        <end position="175"/>
    </location>
    <ligand>
        <name>ATP</name>
        <dbReference type="ChEBI" id="CHEBI:30616"/>
    </ligand>
</feature>
<keyword evidence="21" id="KW-1185">Reference proteome</keyword>
<dbReference type="InterPro" id="IPR001341">
    <property type="entry name" value="Asp_kinase"/>
</dbReference>
<dbReference type="NCBIfam" id="NF005154">
    <property type="entry name" value="PRK06635.1-2"/>
    <property type="match status" value="1"/>
</dbReference>
<proteinExistence type="inferred from homology"/>
<keyword evidence="10 16" id="KW-0418">Kinase</keyword>
<dbReference type="UniPathway" id="UPA00034">
    <property type="reaction ID" value="UER00015"/>
</dbReference>
<evidence type="ECO:0000256" key="15">
    <source>
        <dbReference type="PIRSR" id="PIRSR000726-1"/>
    </source>
</evidence>
<evidence type="ECO:0000256" key="4">
    <source>
        <dbReference type="ARBA" id="ARBA00010122"/>
    </source>
</evidence>
<feature type="domain" description="Aspartokinase ACT" evidence="19">
    <location>
        <begin position="324"/>
        <end position="382"/>
    </location>
</feature>
<evidence type="ECO:0000256" key="7">
    <source>
        <dbReference type="ARBA" id="ARBA00022605"/>
    </source>
</evidence>
<dbReference type="PIRSF" id="PIRSF000726">
    <property type="entry name" value="Asp_kin"/>
    <property type="match status" value="1"/>
</dbReference>
<dbReference type="InterPro" id="IPR001048">
    <property type="entry name" value="Asp/Glu/Uridylate_kinase"/>
</dbReference>
<dbReference type="InterPro" id="IPR036393">
    <property type="entry name" value="AceGlu_kinase-like_sf"/>
</dbReference>
<dbReference type="CDD" id="cd04261">
    <property type="entry name" value="AAK_AKii-LysC-BS"/>
    <property type="match status" value="1"/>
</dbReference>
<evidence type="ECO:0000256" key="8">
    <source>
        <dbReference type="ARBA" id="ARBA00022679"/>
    </source>
</evidence>
<comment type="catalytic activity">
    <reaction evidence="14 16">
        <text>L-aspartate + ATP = 4-phospho-L-aspartate + ADP</text>
        <dbReference type="Rhea" id="RHEA:23776"/>
        <dbReference type="ChEBI" id="CHEBI:29991"/>
        <dbReference type="ChEBI" id="CHEBI:30616"/>
        <dbReference type="ChEBI" id="CHEBI:57535"/>
        <dbReference type="ChEBI" id="CHEBI:456216"/>
        <dbReference type="EC" id="2.7.2.4"/>
    </reaction>
</comment>
<evidence type="ECO:0000259" key="18">
    <source>
        <dbReference type="Pfam" id="PF00696"/>
    </source>
</evidence>
<keyword evidence="12" id="KW-0220">Diaminopimelate biosynthesis</keyword>
<dbReference type="GO" id="GO:0009089">
    <property type="term" value="P:lysine biosynthetic process via diaminopimelate"/>
    <property type="evidence" value="ECO:0007669"/>
    <property type="project" value="UniProtKB-UniPathway"/>
</dbReference>
<evidence type="ECO:0000256" key="10">
    <source>
        <dbReference type="ARBA" id="ARBA00022777"/>
    </source>
</evidence>
<dbReference type="UniPathway" id="UPA00050">
    <property type="reaction ID" value="UER00461"/>
</dbReference>
<dbReference type="EC" id="2.7.2.4" evidence="5 16"/>
<comment type="pathway">
    <text evidence="3 17">Amino-acid biosynthesis; L-threonine biosynthesis; L-threonine from L-aspartate: step 1/5.</text>
</comment>
<evidence type="ECO:0000256" key="11">
    <source>
        <dbReference type="ARBA" id="ARBA00022840"/>
    </source>
</evidence>
<dbReference type="AlphaFoldDB" id="A0A7M3U394"/>
<dbReference type="Proteomes" id="UP000516514">
    <property type="component" value="Chromosome"/>
</dbReference>
<dbReference type="GO" id="GO:0005829">
    <property type="term" value="C:cytosol"/>
    <property type="evidence" value="ECO:0007669"/>
    <property type="project" value="TreeGrafter"/>
</dbReference>
<name>A0A7M3U394_9RICK</name>
<evidence type="ECO:0000256" key="17">
    <source>
        <dbReference type="RuleBase" id="RU004249"/>
    </source>
</evidence>
<comment type="similarity">
    <text evidence="4 16">Belongs to the aspartokinase family.</text>
</comment>
<feature type="binding site" evidence="15">
    <location>
        <position position="75"/>
    </location>
    <ligand>
        <name>substrate</name>
    </ligand>
</feature>
<evidence type="ECO:0000256" key="3">
    <source>
        <dbReference type="ARBA" id="ARBA00005139"/>
    </source>
</evidence>
<dbReference type="SUPFAM" id="SSF55021">
    <property type="entry name" value="ACT-like"/>
    <property type="match status" value="1"/>
</dbReference>
<evidence type="ECO:0000256" key="9">
    <source>
        <dbReference type="ARBA" id="ARBA00022741"/>
    </source>
</evidence>
<evidence type="ECO:0000259" key="19">
    <source>
        <dbReference type="Pfam" id="PF22468"/>
    </source>
</evidence>
<dbReference type="EMBL" id="CP061738">
    <property type="protein sequence ID" value="QOD38879.1"/>
    <property type="molecule type" value="Genomic_DNA"/>
</dbReference>